<dbReference type="InterPro" id="IPR040982">
    <property type="entry name" value="DNA_pol3_finger"/>
</dbReference>
<keyword evidence="2" id="KW-0808">Transferase</keyword>
<keyword evidence="4" id="KW-0235">DNA replication</keyword>
<dbReference type="InterPro" id="IPR003141">
    <property type="entry name" value="Pol/His_phosphatase_N"/>
</dbReference>
<dbReference type="InterPro" id="IPR029460">
    <property type="entry name" value="DNAPol_HHH"/>
</dbReference>
<evidence type="ECO:0000256" key="1">
    <source>
        <dbReference type="ARBA" id="ARBA00012417"/>
    </source>
</evidence>
<dbReference type="InterPro" id="IPR004805">
    <property type="entry name" value="DnaE2/DnaE/PolC"/>
</dbReference>
<dbReference type="Proteomes" id="UP000184108">
    <property type="component" value="Unassembled WGS sequence"/>
</dbReference>
<feature type="region of interest" description="Disordered" evidence="7">
    <location>
        <begin position="997"/>
        <end position="1017"/>
    </location>
</feature>
<dbReference type="SUPFAM" id="SSF89550">
    <property type="entry name" value="PHP domain-like"/>
    <property type="match status" value="1"/>
</dbReference>
<dbReference type="InterPro" id="IPR016195">
    <property type="entry name" value="Pol/histidinol_Pase-like"/>
</dbReference>
<evidence type="ECO:0000256" key="4">
    <source>
        <dbReference type="ARBA" id="ARBA00022705"/>
    </source>
</evidence>
<dbReference type="AlphaFoldDB" id="A0A1M5EP16"/>
<evidence type="ECO:0000313" key="10">
    <source>
        <dbReference type="Proteomes" id="UP000184108"/>
    </source>
</evidence>
<gene>
    <name evidence="9" type="ORF">SAMN02787073_2980</name>
</gene>
<dbReference type="NCBIfam" id="TIGR00594">
    <property type="entry name" value="polc"/>
    <property type="match status" value="1"/>
</dbReference>
<dbReference type="GO" id="GO:0008408">
    <property type="term" value="F:3'-5' exonuclease activity"/>
    <property type="evidence" value="ECO:0007669"/>
    <property type="project" value="InterPro"/>
</dbReference>
<name>A0A1M5EP16_9FLAO</name>
<sequence>MFINCHSFHSLRYGTLSIEELVRQAHELGIKELVLTDINTVTGIYDFKKECEKLGIKPIPGVEVRKEGKLLYVGIARKFSGIGEINTIITDHNCDDKELFETAPEFKEVFVVYPMSNIPAELKVNEFIGVRIEELNFLIRPQYKKYMSKMVVLHPITFSTDEEYGLHKILRAIDNNILLSKLTKREVCRQSEYFISEQHITKTFERYPLIIENTKNILEQCDFEFDFKKVKNKQFYTKSKESDVKLLRRLAYLGLKKRYGLNHEIAQTRVEKELGVIDELNFCSYFLITWDIIRYSNKMGFMHVGRGSGANSIVSYCLGITDICPLELDLYFERFLNLNRKTPPDFDLDWSWQNRDTILEYIFERYGKEHVAFCGTNVEFKYRSIFREVGKVFGLPKEELDDLSKNPIDSHDRNSVVQQVQKYGKLLEKFPNQRSMHACGILISEEPITHYTALEMPPKGFPIVQFDMNVAEDIGLEKFDILSQRGLGTIIDTVNLVKKTRGITIDIRDTTLSKNEEKANEYLAIGRTIGCFYIESPAMRGLLRRLKCDNYRTLVAASSIIRPGVAQSGMMREYIFRHNHPDQFQYFHSVFEEHLKETYGIMVYQEDVIKIAQYFGGLSLADGDILRRAMSGKGRSIQKLQEVKANFFELCKIKGHSEELTAEAYRQIESFAGYSFCKAHSASYAVESYQSLYLKVYYPLEFMVSAINNQGGFYRTEVYIHEAKMSGGNIQTPCVNTSEYQTTLRGADVYLGLMLLEGLETRIAHGIVEERERNGEYTSLENFIRRISIGIETVQILIFIGAFRFTGKPKNELLVEARLLLVNFKPENRGLMLIEEPVQEFKLPQLKRENFEDAFDEIELIGFPVSCSPFDLLQTRYRGSVLVKDLLQYHKRQVKMLAYLIARKHVPTKKGTMYFGTWIDVNGDYFDTAHFPDSLKQYDFQGGGCYLLLGTVEVDFHFPTVTIHKMAKMPMIPDPRYAYDKEKQYDIHRQIKEDVSMTSRKPYPQAHEIGLPRQKFQ</sequence>
<dbReference type="Pfam" id="PF17657">
    <property type="entry name" value="DNA_pol3_finger"/>
    <property type="match status" value="1"/>
</dbReference>
<reference evidence="10" key="1">
    <citation type="submission" date="2016-11" db="EMBL/GenBank/DDBJ databases">
        <authorList>
            <person name="Varghese N."/>
            <person name="Submissions S."/>
        </authorList>
    </citation>
    <scope>NUCLEOTIDE SEQUENCE [LARGE SCALE GENOMIC DNA]</scope>
    <source>
        <strain evidence="10">YR203</strain>
    </source>
</reference>
<dbReference type="Gene3D" id="1.10.150.870">
    <property type="match status" value="1"/>
</dbReference>
<feature type="domain" description="Polymerase/histidinol phosphatase N-terminal" evidence="8">
    <location>
        <begin position="5"/>
        <end position="68"/>
    </location>
</feature>
<dbReference type="PANTHER" id="PTHR32294">
    <property type="entry name" value="DNA POLYMERASE III SUBUNIT ALPHA"/>
    <property type="match status" value="1"/>
</dbReference>
<dbReference type="EMBL" id="FQVE01000003">
    <property type="protein sequence ID" value="SHF80937.1"/>
    <property type="molecule type" value="Genomic_DNA"/>
</dbReference>
<evidence type="ECO:0000256" key="7">
    <source>
        <dbReference type="SAM" id="MobiDB-lite"/>
    </source>
</evidence>
<evidence type="ECO:0000256" key="3">
    <source>
        <dbReference type="ARBA" id="ARBA00022695"/>
    </source>
</evidence>
<evidence type="ECO:0000256" key="2">
    <source>
        <dbReference type="ARBA" id="ARBA00022679"/>
    </source>
</evidence>
<protein>
    <recommendedName>
        <fullName evidence="1">DNA-directed DNA polymerase</fullName>
        <ecNumber evidence="1">2.7.7.7</ecNumber>
    </recommendedName>
</protein>
<dbReference type="InterPro" id="IPR004013">
    <property type="entry name" value="PHP_dom"/>
</dbReference>
<dbReference type="Gene3D" id="3.20.20.140">
    <property type="entry name" value="Metal-dependent hydrolases"/>
    <property type="match status" value="2"/>
</dbReference>
<accession>A0A1M5EP16</accession>
<dbReference type="Pfam" id="PF14579">
    <property type="entry name" value="HHH_6"/>
    <property type="match status" value="1"/>
</dbReference>
<evidence type="ECO:0000256" key="5">
    <source>
        <dbReference type="ARBA" id="ARBA00022932"/>
    </source>
</evidence>
<dbReference type="InterPro" id="IPR011708">
    <property type="entry name" value="DNA_pol3_alpha_NTPase_dom"/>
</dbReference>
<evidence type="ECO:0000259" key="8">
    <source>
        <dbReference type="SMART" id="SM00481"/>
    </source>
</evidence>
<dbReference type="Pfam" id="PF02811">
    <property type="entry name" value="PHP"/>
    <property type="match status" value="1"/>
</dbReference>
<evidence type="ECO:0000256" key="6">
    <source>
        <dbReference type="ARBA" id="ARBA00049244"/>
    </source>
</evidence>
<dbReference type="Pfam" id="PF07733">
    <property type="entry name" value="DNA_pol3_alpha"/>
    <property type="match status" value="1"/>
</dbReference>
<comment type="catalytic activity">
    <reaction evidence="6">
        <text>DNA(n) + a 2'-deoxyribonucleoside 5'-triphosphate = DNA(n+1) + diphosphate</text>
        <dbReference type="Rhea" id="RHEA:22508"/>
        <dbReference type="Rhea" id="RHEA-COMP:17339"/>
        <dbReference type="Rhea" id="RHEA-COMP:17340"/>
        <dbReference type="ChEBI" id="CHEBI:33019"/>
        <dbReference type="ChEBI" id="CHEBI:61560"/>
        <dbReference type="ChEBI" id="CHEBI:173112"/>
        <dbReference type="EC" id="2.7.7.7"/>
    </reaction>
</comment>
<dbReference type="RefSeq" id="WP_073174475.1">
    <property type="nucleotide sequence ID" value="NZ_FQVE01000003.1"/>
</dbReference>
<dbReference type="SMART" id="SM00481">
    <property type="entry name" value="POLIIIAc"/>
    <property type="match status" value="1"/>
</dbReference>
<organism evidence="9 10">
    <name type="scientific">Chryseobacterium vrystaatense</name>
    <dbReference type="NCBI Taxonomy" id="307480"/>
    <lineage>
        <taxon>Bacteria</taxon>
        <taxon>Pseudomonadati</taxon>
        <taxon>Bacteroidota</taxon>
        <taxon>Flavobacteriia</taxon>
        <taxon>Flavobacteriales</taxon>
        <taxon>Weeksellaceae</taxon>
        <taxon>Chryseobacterium group</taxon>
        <taxon>Chryseobacterium</taxon>
    </lineage>
</organism>
<keyword evidence="5" id="KW-0239">DNA-directed DNA polymerase</keyword>
<dbReference type="GO" id="GO:0006260">
    <property type="term" value="P:DNA replication"/>
    <property type="evidence" value="ECO:0007669"/>
    <property type="project" value="UniProtKB-KW"/>
</dbReference>
<dbReference type="EC" id="2.7.7.7" evidence="1"/>
<dbReference type="GO" id="GO:0003887">
    <property type="term" value="F:DNA-directed DNA polymerase activity"/>
    <property type="evidence" value="ECO:0007669"/>
    <property type="project" value="UniProtKB-KW"/>
</dbReference>
<keyword evidence="3" id="KW-0548">Nucleotidyltransferase</keyword>
<evidence type="ECO:0000313" key="9">
    <source>
        <dbReference type="EMBL" id="SHF80937.1"/>
    </source>
</evidence>
<proteinExistence type="predicted"/>